<name>A0ABM1GKS3_SOLPN</name>
<proteinExistence type="predicted"/>
<feature type="domain" description="DUF4218" evidence="2">
    <location>
        <begin position="643"/>
        <end position="751"/>
    </location>
</feature>
<reference evidence="4" key="1">
    <citation type="journal article" date="2014" name="Nat. Genet.">
        <title>The genome of the stress-tolerant wild tomato species Solanum pennellii.</title>
        <authorList>
            <person name="Bolger A."/>
            <person name="Scossa F."/>
            <person name="Bolger M.E."/>
            <person name="Lanz C."/>
            <person name="Maumus F."/>
            <person name="Tohge T."/>
            <person name="Quesneville H."/>
            <person name="Alseekh S."/>
            <person name="Sorensen I."/>
            <person name="Lichtenstein G."/>
            <person name="Fich E.A."/>
            <person name="Conte M."/>
            <person name="Keller H."/>
            <person name="Schneeberger K."/>
            <person name="Schwacke R."/>
            <person name="Ofner I."/>
            <person name="Vrebalov J."/>
            <person name="Xu Y."/>
            <person name="Osorio S."/>
            <person name="Aflitos S.A."/>
            <person name="Schijlen E."/>
            <person name="Jimenez-Gomez J.M."/>
            <person name="Ryngajllo M."/>
            <person name="Kimura S."/>
            <person name="Kumar R."/>
            <person name="Koenig D."/>
            <person name="Headland L.R."/>
            <person name="Maloof J.N."/>
            <person name="Sinha N."/>
            <person name="van Ham R.C."/>
            <person name="Lankhorst R.K."/>
            <person name="Mao L."/>
            <person name="Vogel A."/>
            <person name="Arsova B."/>
            <person name="Panstruga R."/>
            <person name="Fei Z."/>
            <person name="Rose J.K."/>
            <person name="Zamir D."/>
            <person name="Carrari F."/>
            <person name="Giovannoni J.J."/>
            <person name="Weigel D."/>
            <person name="Usadel B."/>
            <person name="Fernie A.R."/>
        </authorList>
    </citation>
    <scope>NUCLEOTIDE SEQUENCE [LARGE SCALE GENOMIC DNA]</scope>
    <source>
        <strain evidence="4">cv. LA0716</strain>
    </source>
</reference>
<feature type="region of interest" description="Disordered" evidence="1">
    <location>
        <begin position="833"/>
        <end position="853"/>
    </location>
</feature>
<dbReference type="Pfam" id="PF13960">
    <property type="entry name" value="DUF4218"/>
    <property type="match status" value="1"/>
</dbReference>
<dbReference type="Proteomes" id="UP000694930">
    <property type="component" value="Chromosome 4"/>
</dbReference>
<dbReference type="InterPro" id="IPR025452">
    <property type="entry name" value="DUF4218"/>
</dbReference>
<dbReference type="PANTHER" id="PTHR10775">
    <property type="entry name" value="OS08G0208400 PROTEIN"/>
    <property type="match status" value="1"/>
</dbReference>
<gene>
    <name evidence="5" type="primary">LOC107016535</name>
</gene>
<feature type="region of interest" description="Disordered" evidence="1">
    <location>
        <begin position="886"/>
        <end position="916"/>
    </location>
</feature>
<reference evidence="5" key="2">
    <citation type="submission" date="2025-08" db="UniProtKB">
        <authorList>
            <consortium name="RefSeq"/>
        </authorList>
    </citation>
    <scope>IDENTIFICATION</scope>
</reference>
<dbReference type="Pfam" id="PF13963">
    <property type="entry name" value="Transpos_assoc"/>
    <property type="match status" value="1"/>
</dbReference>
<feature type="compositionally biased region" description="Acidic residues" evidence="1">
    <location>
        <begin position="839"/>
        <end position="853"/>
    </location>
</feature>
<evidence type="ECO:0000313" key="4">
    <source>
        <dbReference type="Proteomes" id="UP000694930"/>
    </source>
</evidence>
<protein>
    <submittedName>
        <fullName evidence="5">Uncharacterized protein LOC107016535</fullName>
    </submittedName>
</protein>
<dbReference type="InterPro" id="IPR029480">
    <property type="entry name" value="Transpos_assoc"/>
</dbReference>
<dbReference type="GeneID" id="107016535"/>
<dbReference type="PANTHER" id="PTHR10775:SF172">
    <property type="entry name" value="TNP2, PARTIAL"/>
    <property type="match status" value="1"/>
</dbReference>
<dbReference type="RefSeq" id="XP_015072461.1">
    <property type="nucleotide sequence ID" value="XM_015216975.1"/>
</dbReference>
<feature type="compositionally biased region" description="Polar residues" evidence="1">
    <location>
        <begin position="897"/>
        <end position="916"/>
    </location>
</feature>
<accession>A0ABM1GKS3</accession>
<evidence type="ECO:0000259" key="3">
    <source>
        <dbReference type="Pfam" id="PF13963"/>
    </source>
</evidence>
<keyword evidence="4" id="KW-1185">Reference proteome</keyword>
<feature type="domain" description="Transposase-associated" evidence="3">
    <location>
        <begin position="8"/>
        <end position="78"/>
    </location>
</feature>
<sequence length="916" mass="106548">MDFGDKSLMNLRRSTNEYIHGVNDFLDKAFERASQGNEILCPCKKCFNRNCHCRNMVEDHLICHGFVRGYTKWVFHGEGFSSRNMPHPTDEEETSNMHDDIDRLLHDTFRNIVDDQRHEGVREGPYEDAKRFFLNLLDLIREAFPFAQIPDSFYKAKKVIKDLGLHYEKIHACTNDCILFWNDNAKLDNLSVCGASRWKNVRNDLNNKVTKIPVKVLRYFPLKPRLQRIFMCSETSVAMRWHDTERLKDGNLRHPADGEAWKDFDSLHPDFANYARNVRLGLSSDGFNPFRTMSISQSTWPVMLMNYNLSPWTCMKSENIMLSMIIPGPSSPGNDIDVYLQPLIAELKELWEVGVETYDAVTNQTFLMHATLLWTISDFPALAMLSGWSTKGRWACPTCNHNTCSKYLKHSRKMCYLGHRTFLPPDHPFRRDKRSFNGKEEHKVAPTPLSGAQILEEIREFNNVFGKKKNKRKRKNDGPWKKSIFFELPYWATNKLRHNLDVMHIEKNICDSVLGTLLDMLGKSKDHINSHYDLYEMGIHKELQPLKDCDTGNIHLAKACFSMTPDEKKLFCTVLKDAKLPKGCASNISSRVQIEEMKVSGYKSHDAHFIMHYLLQVAVRKVLPKNVAMVFIRLGNYIRAKCIKVIRRSDLDKMKAEIIDIECELEKIFPPYFFDIMTHLPIHLVDEIKLGGPTHLRWMYSTEITMCDFKELVRNRKSPEGSIVEDFSAVDCLKFISIYLPNTVKTKLSRCEIENDEYTQTEEDPVEKNVYYARNKVPVDLYDLEEENCPNIEETFWREPNDDIGSSERLLDVDVRWSREYLPVDIIDAPSIAQHSQDEAMETSEEEDDFDDTDWDWMEPVEELPVVHLVEELPLVQPVEELPLEQHGKDFPFEDQVQMNSVTPRTNDQPEKQGNI</sequence>
<evidence type="ECO:0000313" key="5">
    <source>
        <dbReference type="RefSeq" id="XP_015072461.1"/>
    </source>
</evidence>
<evidence type="ECO:0000256" key="1">
    <source>
        <dbReference type="SAM" id="MobiDB-lite"/>
    </source>
</evidence>
<dbReference type="Pfam" id="PF02992">
    <property type="entry name" value="Transposase_21"/>
    <property type="match status" value="1"/>
</dbReference>
<organism evidence="4 5">
    <name type="scientific">Solanum pennellii</name>
    <name type="common">Tomato</name>
    <name type="synonym">Lycopersicon pennellii</name>
    <dbReference type="NCBI Taxonomy" id="28526"/>
    <lineage>
        <taxon>Eukaryota</taxon>
        <taxon>Viridiplantae</taxon>
        <taxon>Streptophyta</taxon>
        <taxon>Embryophyta</taxon>
        <taxon>Tracheophyta</taxon>
        <taxon>Spermatophyta</taxon>
        <taxon>Magnoliopsida</taxon>
        <taxon>eudicotyledons</taxon>
        <taxon>Gunneridae</taxon>
        <taxon>Pentapetalae</taxon>
        <taxon>asterids</taxon>
        <taxon>lamiids</taxon>
        <taxon>Solanales</taxon>
        <taxon>Solanaceae</taxon>
        <taxon>Solanoideae</taxon>
        <taxon>Solaneae</taxon>
        <taxon>Solanum</taxon>
        <taxon>Solanum subgen. Lycopersicon</taxon>
    </lineage>
</organism>
<evidence type="ECO:0000259" key="2">
    <source>
        <dbReference type="Pfam" id="PF13960"/>
    </source>
</evidence>
<dbReference type="InterPro" id="IPR004242">
    <property type="entry name" value="Transposase_21"/>
</dbReference>